<dbReference type="EMBL" id="MU002643">
    <property type="protein sequence ID" value="KAF2785842.1"/>
    <property type="molecule type" value="Genomic_DNA"/>
</dbReference>
<keyword evidence="2" id="KW-0732">Signal</keyword>
<feature type="region of interest" description="Disordered" evidence="1">
    <location>
        <begin position="202"/>
        <end position="240"/>
    </location>
</feature>
<reference evidence="3" key="1">
    <citation type="journal article" date="2020" name="Stud. Mycol.">
        <title>101 Dothideomycetes genomes: a test case for predicting lifestyles and emergence of pathogens.</title>
        <authorList>
            <person name="Haridas S."/>
            <person name="Albert R."/>
            <person name="Binder M."/>
            <person name="Bloem J."/>
            <person name="Labutti K."/>
            <person name="Salamov A."/>
            <person name="Andreopoulos B."/>
            <person name="Baker S."/>
            <person name="Barry K."/>
            <person name="Bills G."/>
            <person name="Bluhm B."/>
            <person name="Cannon C."/>
            <person name="Castanera R."/>
            <person name="Culley D."/>
            <person name="Daum C."/>
            <person name="Ezra D."/>
            <person name="Gonzalez J."/>
            <person name="Henrissat B."/>
            <person name="Kuo A."/>
            <person name="Liang C."/>
            <person name="Lipzen A."/>
            <person name="Lutzoni F."/>
            <person name="Magnuson J."/>
            <person name="Mondo S."/>
            <person name="Nolan M."/>
            <person name="Ohm R."/>
            <person name="Pangilinan J."/>
            <person name="Park H.-J."/>
            <person name="Ramirez L."/>
            <person name="Alfaro M."/>
            <person name="Sun H."/>
            <person name="Tritt A."/>
            <person name="Yoshinaga Y."/>
            <person name="Zwiers L.-H."/>
            <person name="Turgeon B."/>
            <person name="Goodwin S."/>
            <person name="Spatafora J."/>
            <person name="Crous P."/>
            <person name="Grigoriev I."/>
        </authorList>
    </citation>
    <scope>NUCLEOTIDE SEQUENCE</scope>
    <source>
        <strain evidence="3">CBS 109.77</strain>
    </source>
</reference>
<name>A0A6A6WP18_9PLEO</name>
<evidence type="ECO:0000313" key="3">
    <source>
        <dbReference type="EMBL" id="KAF2785842.1"/>
    </source>
</evidence>
<dbReference type="AlphaFoldDB" id="A0A6A6WP18"/>
<feature type="chain" id="PRO_5025578634" evidence="2">
    <location>
        <begin position="21"/>
        <end position="240"/>
    </location>
</feature>
<protein>
    <submittedName>
        <fullName evidence="3">Uncharacterized protein</fullName>
    </submittedName>
</protein>
<feature type="signal peptide" evidence="2">
    <location>
        <begin position="1"/>
        <end position="20"/>
    </location>
</feature>
<feature type="compositionally biased region" description="Polar residues" evidence="1">
    <location>
        <begin position="202"/>
        <end position="216"/>
    </location>
</feature>
<evidence type="ECO:0000313" key="4">
    <source>
        <dbReference type="Proteomes" id="UP000799757"/>
    </source>
</evidence>
<sequence>MGKAGERLAMAAVVVVVVVGGRDSRRAYDQEAACAGDRVAAPWPPPPATVLYTHRSQPRTATCARARRPEPPAPPFAERDVPILHAAHGTQRSQMRQSVTTCASSPALTTRMRLAATRRPSGQLPACRRRPSMWSEAATSISRIHPSPRASAPTLAAQLALTRPRSPALHLLPSASKRRRKSCSSRLPSPCKRSVAVLSNASIASGAAPSTVSTPAGSLRVRRQHGPFLPRANSPFNRAD</sequence>
<accession>A0A6A6WP18</accession>
<evidence type="ECO:0000256" key="2">
    <source>
        <dbReference type="SAM" id="SignalP"/>
    </source>
</evidence>
<evidence type="ECO:0000256" key="1">
    <source>
        <dbReference type="SAM" id="MobiDB-lite"/>
    </source>
</evidence>
<gene>
    <name evidence="3" type="ORF">K505DRAFT_422800</name>
</gene>
<organism evidence="3 4">
    <name type="scientific">Melanomma pulvis-pyrius CBS 109.77</name>
    <dbReference type="NCBI Taxonomy" id="1314802"/>
    <lineage>
        <taxon>Eukaryota</taxon>
        <taxon>Fungi</taxon>
        <taxon>Dikarya</taxon>
        <taxon>Ascomycota</taxon>
        <taxon>Pezizomycotina</taxon>
        <taxon>Dothideomycetes</taxon>
        <taxon>Pleosporomycetidae</taxon>
        <taxon>Pleosporales</taxon>
        <taxon>Melanommataceae</taxon>
        <taxon>Melanomma</taxon>
    </lineage>
</organism>
<feature type="region of interest" description="Disordered" evidence="1">
    <location>
        <begin position="38"/>
        <end position="58"/>
    </location>
</feature>
<keyword evidence="4" id="KW-1185">Reference proteome</keyword>
<dbReference type="Proteomes" id="UP000799757">
    <property type="component" value="Unassembled WGS sequence"/>
</dbReference>
<feature type="non-terminal residue" evidence="3">
    <location>
        <position position="240"/>
    </location>
</feature>
<proteinExistence type="predicted"/>